<evidence type="ECO:0000313" key="4">
    <source>
        <dbReference type="Proteomes" id="UP001597183"/>
    </source>
</evidence>
<reference evidence="4" key="1">
    <citation type="journal article" date="2019" name="Int. J. Syst. Evol. Microbiol.">
        <title>The Global Catalogue of Microorganisms (GCM) 10K type strain sequencing project: providing services to taxonomists for standard genome sequencing and annotation.</title>
        <authorList>
            <consortium name="The Broad Institute Genomics Platform"/>
            <consortium name="The Broad Institute Genome Sequencing Center for Infectious Disease"/>
            <person name="Wu L."/>
            <person name="Ma J."/>
        </authorList>
    </citation>
    <scope>NUCLEOTIDE SEQUENCE [LARGE SCALE GENOMIC DNA]</scope>
    <source>
        <strain evidence="4">CCM 7526</strain>
    </source>
</reference>
<dbReference type="Pfam" id="PF04738">
    <property type="entry name" value="Lant_dehydr_N"/>
    <property type="match status" value="1"/>
</dbReference>
<organism evidence="3 4">
    <name type="scientific">Actinoplanes sichuanensis</name>
    <dbReference type="NCBI Taxonomy" id="512349"/>
    <lineage>
        <taxon>Bacteria</taxon>
        <taxon>Bacillati</taxon>
        <taxon>Actinomycetota</taxon>
        <taxon>Actinomycetes</taxon>
        <taxon>Micromonosporales</taxon>
        <taxon>Micromonosporaceae</taxon>
        <taxon>Actinoplanes</taxon>
    </lineage>
</organism>
<comment type="caution">
    <text evidence="3">The sequence shown here is derived from an EMBL/GenBank/DDBJ whole genome shotgun (WGS) entry which is preliminary data.</text>
</comment>
<evidence type="ECO:0000313" key="3">
    <source>
        <dbReference type="EMBL" id="MFD1371068.1"/>
    </source>
</evidence>
<feature type="domain" description="Thiopeptide-type bacteriocin biosynthesis" evidence="2">
    <location>
        <begin position="757"/>
        <end position="996"/>
    </location>
</feature>
<keyword evidence="4" id="KW-1185">Reference proteome</keyword>
<evidence type="ECO:0000259" key="1">
    <source>
        <dbReference type="Pfam" id="PF04738"/>
    </source>
</evidence>
<dbReference type="NCBIfam" id="TIGR03891">
    <property type="entry name" value="thiopep_ocin"/>
    <property type="match status" value="1"/>
</dbReference>
<dbReference type="InterPro" id="IPR023809">
    <property type="entry name" value="Thiopep_bacteriocin_synth_dom"/>
</dbReference>
<gene>
    <name evidence="3" type="ORF">ACFQ5G_37530</name>
</gene>
<dbReference type="EMBL" id="JBHTMK010000051">
    <property type="protein sequence ID" value="MFD1371068.1"/>
    <property type="molecule type" value="Genomic_DNA"/>
</dbReference>
<proteinExistence type="predicted"/>
<sequence length="1008" mass="109102">MYRSLNDALLLRAAVCTPEQADTWPDLTSPDAADSWPQWLSHTRQIPGFAAALQHASPDLARRVTAVLAGQATARDTRRVVLAVMRYLLRATTRATPYGLFAGIAAARVGASGDVRVGTAHRPVARIRMPWLAGVLTRLETDPTIRPHLWLRVNDLLVERGGELWLEHRASTSVTGAPQHVRVRATGAVRAAVTAAARPIRWTDLCAAVVTGCAAEPAAADRLITQLVQQHLLVTSLRPSMATTDPLAVLVTALQQLPAATPNPGQHTDSDGLRETLGRLAEQKHRHDTAANEVEAGAHRREIIATAATVDAEPAVGVDLRLNADVTVPPEVPAEACRAAAALTRLAVPALTGWAGWHRRFLERFGPYALVPVLDAVEPVLGLGYPAGFEGADPAPAPVVTDRDRALIALAQRAALTRQHEIVLDDRQLDALAPERPETVQNTTELTVRVHAHDLPDIREGRFTLSVVRVSRNAGTSTGRVMDLLDPADQGRMAAAYTAGTPPIVDRALIAQLAAPTRYAISMDVARAPLVLPFLIPVAECHTGDDPRRIPLDDIAVTADPARLYLISLSQRRPVQPVPMTAAAPDRQMLPVVRFLAEASTALATPCHPFEWGPAAHDLPFLPAVRYGRTVLSAARWRLTEDDLPTATASYDTWDHELSQWCETTGCPTAVSIGSGDQCLVIDLQLPAHRVLLRDYLTRHHVAVLRQAPDGAAWIGDRAHEIVIPLVTTTPPVPTPRLGAVVDVRRHGVLPGGPHTYLKVYASLDQQDRILTEHLPGLVDHVPGPWWFQRYHDPDPHLRLRLTDVDPARVHQWVRRLREQRLSGRAQVDTDFHEVSRFGGLDAYPAAEQVFAADSAAVQAQLTATARRDGPARQAMTAASMLDLATVLLDGPDNARHWLTEHVRTQRPAPARAVYDQAMQLAGPVRATLAAAPSGAAVLKCWQSRAAALAEYRKALHGAGIEAATLLPDLLHLHHTRVAGPDRAAEAVCLHLARAAALSWAARAGSRS</sequence>
<evidence type="ECO:0000259" key="2">
    <source>
        <dbReference type="Pfam" id="PF14028"/>
    </source>
</evidence>
<dbReference type="RefSeq" id="WP_317789528.1">
    <property type="nucleotide sequence ID" value="NZ_AP028461.1"/>
</dbReference>
<feature type="domain" description="Lantibiotic dehydratase N-terminal" evidence="1">
    <location>
        <begin position="47"/>
        <end position="693"/>
    </location>
</feature>
<dbReference type="Pfam" id="PF14028">
    <property type="entry name" value="Lant_dehydr_C"/>
    <property type="match status" value="1"/>
</dbReference>
<dbReference type="Proteomes" id="UP001597183">
    <property type="component" value="Unassembled WGS sequence"/>
</dbReference>
<dbReference type="InterPro" id="IPR006827">
    <property type="entry name" value="Lant_deHydtase_N"/>
</dbReference>
<name>A0ABW4AM76_9ACTN</name>
<accession>A0ABW4AM76</accession>
<protein>
    <submittedName>
        <fullName evidence="3">Lantibiotic dehydratase</fullName>
    </submittedName>
</protein>